<organism evidence="10 11">
    <name type="scientific">Varroa destructor</name>
    <name type="common">Honeybee mite</name>
    <dbReference type="NCBI Taxonomy" id="109461"/>
    <lineage>
        <taxon>Eukaryota</taxon>
        <taxon>Metazoa</taxon>
        <taxon>Ecdysozoa</taxon>
        <taxon>Arthropoda</taxon>
        <taxon>Chelicerata</taxon>
        <taxon>Arachnida</taxon>
        <taxon>Acari</taxon>
        <taxon>Parasitiformes</taxon>
        <taxon>Mesostigmata</taxon>
        <taxon>Gamasina</taxon>
        <taxon>Dermanyssoidea</taxon>
        <taxon>Varroidae</taxon>
        <taxon>Varroa</taxon>
    </lineage>
</organism>
<dbReference type="InParanoid" id="A0A7M7KWL9"/>
<dbReference type="GO" id="GO:0000978">
    <property type="term" value="F:RNA polymerase II cis-regulatory region sequence-specific DNA binding"/>
    <property type="evidence" value="ECO:0007669"/>
    <property type="project" value="TreeGrafter"/>
</dbReference>
<dbReference type="PANTHER" id="PTHR45636">
    <property type="entry name" value="PAIRED BOX PROTEIN PAX-6-RELATED-RELATED"/>
    <property type="match status" value="1"/>
</dbReference>
<feature type="domain" description="Paired" evidence="9">
    <location>
        <begin position="5"/>
        <end position="139"/>
    </location>
</feature>
<feature type="region of interest" description="Disordered" evidence="8">
    <location>
        <begin position="176"/>
        <end position="197"/>
    </location>
</feature>
<dbReference type="PROSITE" id="PS51057">
    <property type="entry name" value="PAIRED_2"/>
    <property type="match status" value="1"/>
</dbReference>
<evidence type="ECO:0000313" key="11">
    <source>
        <dbReference type="Proteomes" id="UP000594260"/>
    </source>
</evidence>
<dbReference type="GO" id="GO:0000981">
    <property type="term" value="F:DNA-binding transcription factor activity, RNA polymerase II-specific"/>
    <property type="evidence" value="ECO:0007669"/>
    <property type="project" value="TreeGrafter"/>
</dbReference>
<evidence type="ECO:0000256" key="1">
    <source>
        <dbReference type="ARBA" id="ARBA00004123"/>
    </source>
</evidence>
<dbReference type="InterPro" id="IPR009057">
    <property type="entry name" value="Homeodomain-like_sf"/>
</dbReference>
<evidence type="ECO:0000256" key="4">
    <source>
        <dbReference type="ARBA" id="ARBA00023015"/>
    </source>
</evidence>
<keyword evidence="4" id="KW-0805">Transcription regulation</keyword>
<dbReference type="Gene3D" id="1.10.10.10">
    <property type="entry name" value="Winged helix-like DNA-binding domain superfamily/Winged helix DNA-binding domain"/>
    <property type="match status" value="1"/>
</dbReference>
<dbReference type="OrthoDB" id="3225452at2759"/>
<dbReference type="Pfam" id="PF00292">
    <property type="entry name" value="PAX"/>
    <property type="match status" value="1"/>
</dbReference>
<dbReference type="GeneID" id="111255281"/>
<dbReference type="InterPro" id="IPR043565">
    <property type="entry name" value="PAX_fam"/>
</dbReference>
<dbReference type="PANTHER" id="PTHR45636:SF43">
    <property type="entry name" value="PAIRED BOX POX-NEURO PROTEIN"/>
    <property type="match status" value="1"/>
</dbReference>
<feature type="region of interest" description="Disordered" evidence="8">
    <location>
        <begin position="229"/>
        <end position="255"/>
    </location>
</feature>
<dbReference type="AlphaFoldDB" id="A0A7M7KWL9"/>
<dbReference type="Proteomes" id="UP000594260">
    <property type="component" value="Unplaced"/>
</dbReference>
<keyword evidence="6" id="KW-0804">Transcription</keyword>
<keyword evidence="5" id="KW-0238">DNA-binding</keyword>
<dbReference type="EnsemblMetazoa" id="XM_022817076">
    <property type="protein sequence ID" value="XP_022672811"/>
    <property type="gene ID" value="LOC111255281"/>
</dbReference>
<evidence type="ECO:0000256" key="7">
    <source>
        <dbReference type="ARBA" id="ARBA00023242"/>
    </source>
</evidence>
<keyword evidence="11" id="KW-1185">Reference proteome</keyword>
<evidence type="ECO:0000256" key="2">
    <source>
        <dbReference type="ARBA" id="ARBA00022473"/>
    </source>
</evidence>
<dbReference type="FunFam" id="1.10.10.10:FF:000013">
    <property type="entry name" value="Paired box 8 isoform 1"/>
    <property type="match status" value="1"/>
</dbReference>
<dbReference type="SUPFAM" id="SSF46689">
    <property type="entry name" value="Homeodomain-like"/>
    <property type="match status" value="1"/>
</dbReference>
<feature type="compositionally biased region" description="Acidic residues" evidence="8">
    <location>
        <begin position="382"/>
        <end position="393"/>
    </location>
</feature>
<accession>A0A7M7KWL9</accession>
<evidence type="ECO:0000313" key="10">
    <source>
        <dbReference type="EnsemblMetazoa" id="XP_022672811"/>
    </source>
</evidence>
<dbReference type="SMART" id="SM00351">
    <property type="entry name" value="PAX"/>
    <property type="match status" value="1"/>
</dbReference>
<evidence type="ECO:0000259" key="9">
    <source>
        <dbReference type="PROSITE" id="PS51057"/>
    </source>
</evidence>
<comment type="subcellular location">
    <subcellularLocation>
        <location evidence="1">Nucleus</location>
    </subcellularLocation>
</comment>
<dbReference type="PROSITE" id="PS00034">
    <property type="entry name" value="PAIRED_1"/>
    <property type="match status" value="1"/>
</dbReference>
<keyword evidence="2" id="KW-0217">Developmental protein</keyword>
<protein>
    <recommendedName>
        <fullName evidence="9">Paired domain-containing protein</fullName>
    </recommendedName>
</protein>
<dbReference type="GO" id="GO:0005634">
    <property type="term" value="C:nucleus"/>
    <property type="evidence" value="ECO:0007669"/>
    <property type="project" value="UniProtKB-SubCell"/>
</dbReference>
<keyword evidence="3" id="KW-0563">Paired box</keyword>
<name>A0A7M7KWL9_VARDE</name>
<proteinExistence type="predicted"/>
<evidence type="ECO:0000256" key="6">
    <source>
        <dbReference type="ARBA" id="ARBA00023163"/>
    </source>
</evidence>
<dbReference type="InterPro" id="IPR043182">
    <property type="entry name" value="PAIRED_DNA-bd_dom"/>
</dbReference>
<evidence type="ECO:0000256" key="5">
    <source>
        <dbReference type="ARBA" id="ARBA00023125"/>
    </source>
</evidence>
<dbReference type="KEGG" id="vde:111255281"/>
<dbReference type="RefSeq" id="XP_022672811.1">
    <property type="nucleotide sequence ID" value="XM_022817076.1"/>
</dbReference>
<dbReference type="PRINTS" id="PR00027">
    <property type="entry name" value="PAIREDBOX"/>
</dbReference>
<evidence type="ECO:0000256" key="8">
    <source>
        <dbReference type="SAM" id="MobiDB-lite"/>
    </source>
</evidence>
<sequence length="393" mass="41651">MPHSGQAGINQLGGVFINGRPLPDYIRRRIVELALMGVRPCDISRQLLVSHGCVSKILTRFYETGSIKPGSTGSPKGKILGRGQRRQYNLKRIQQSAVVERQDQSFAGLDLRNSVSSPQSAEASSLPLSSRNGPFVSPFFLMRGAALGGPPTSGPLGPSLAALAPSQAHDFTIRSLSTSGSEERSSRSPASSDSSAGIVVGSLGHQLGSSAARNSKNFSIDAILQVQQQQEKQQQKQPLPQSARRQQPGTAAAAAAAAAAVGDAKSGSTTQGSSFSDPTRFNLDLHSRLAVHWLGLWNSHFLRQSSSTALATAAASIAPQMTLPSGSPPPLAIRPASPADSDDNEVTIAVDEADDLELQDSPEEATRTREWQEAQPDSTQKEDEEVDVCEIDN</sequence>
<dbReference type="InterPro" id="IPR036388">
    <property type="entry name" value="WH-like_DNA-bd_sf"/>
</dbReference>
<keyword evidence="7" id="KW-0539">Nucleus</keyword>
<reference evidence="10" key="1">
    <citation type="submission" date="2021-01" db="UniProtKB">
        <authorList>
            <consortium name="EnsemblMetazoa"/>
        </authorList>
    </citation>
    <scope>IDENTIFICATION</scope>
</reference>
<feature type="region of interest" description="Disordered" evidence="8">
    <location>
        <begin position="321"/>
        <end position="393"/>
    </location>
</feature>
<evidence type="ECO:0000256" key="3">
    <source>
        <dbReference type="ARBA" id="ARBA00022724"/>
    </source>
</evidence>
<dbReference type="InterPro" id="IPR001523">
    <property type="entry name" value="Paired_dom"/>
</dbReference>
<feature type="compositionally biased region" description="Low complexity" evidence="8">
    <location>
        <begin position="229"/>
        <end position="241"/>
    </location>
</feature>
<feature type="compositionally biased region" description="Acidic residues" evidence="8">
    <location>
        <begin position="340"/>
        <end position="363"/>
    </location>
</feature>